<evidence type="ECO:0000313" key="2">
    <source>
        <dbReference type="Proteomes" id="UP001177021"/>
    </source>
</evidence>
<proteinExistence type="predicted"/>
<gene>
    <name evidence="1" type="ORF">MILVUS5_LOCUS3236</name>
</gene>
<reference evidence="1" key="1">
    <citation type="submission" date="2023-10" db="EMBL/GenBank/DDBJ databases">
        <authorList>
            <person name="Rodriguez Cubillos JULIANA M."/>
            <person name="De Vega J."/>
        </authorList>
    </citation>
    <scope>NUCLEOTIDE SEQUENCE</scope>
</reference>
<dbReference type="Proteomes" id="UP001177021">
    <property type="component" value="Unassembled WGS sequence"/>
</dbReference>
<comment type="caution">
    <text evidence="1">The sequence shown here is derived from an EMBL/GenBank/DDBJ whole genome shotgun (WGS) entry which is preliminary data.</text>
</comment>
<accession>A0ACB0IHJ4</accession>
<name>A0ACB0IHJ4_TRIPR</name>
<organism evidence="1 2">
    <name type="scientific">Trifolium pratense</name>
    <name type="common">Red clover</name>
    <dbReference type="NCBI Taxonomy" id="57577"/>
    <lineage>
        <taxon>Eukaryota</taxon>
        <taxon>Viridiplantae</taxon>
        <taxon>Streptophyta</taxon>
        <taxon>Embryophyta</taxon>
        <taxon>Tracheophyta</taxon>
        <taxon>Spermatophyta</taxon>
        <taxon>Magnoliopsida</taxon>
        <taxon>eudicotyledons</taxon>
        <taxon>Gunneridae</taxon>
        <taxon>Pentapetalae</taxon>
        <taxon>rosids</taxon>
        <taxon>fabids</taxon>
        <taxon>Fabales</taxon>
        <taxon>Fabaceae</taxon>
        <taxon>Papilionoideae</taxon>
        <taxon>50 kb inversion clade</taxon>
        <taxon>NPAAA clade</taxon>
        <taxon>Hologalegina</taxon>
        <taxon>IRL clade</taxon>
        <taxon>Trifolieae</taxon>
        <taxon>Trifolium</taxon>
    </lineage>
</organism>
<sequence length="202" mass="23176">MIKRREIFKKNLLYIQKFNSQGNNTYRLAINKFADMNNEDMSVCEQEEPSGLLASEKIVSFNISEDVPNSFDWREHNAVSPVRDQGTCGNNLDFLYIVFEYIATEDDFPYEGVKQSCDPIEDVDKLYIDGYTTLGTDEWSLRTAVSRQPVAASIRISEDFRYYDNGIYQGACGNQGHAVLIVGYGGEIDEEKYWIVMRLVEL</sequence>
<dbReference type="EMBL" id="CASHSV030000001">
    <property type="protein sequence ID" value="CAJ2631788.1"/>
    <property type="molecule type" value="Genomic_DNA"/>
</dbReference>
<keyword evidence="2" id="KW-1185">Reference proteome</keyword>
<protein>
    <submittedName>
        <fullName evidence="1">Uncharacterized protein</fullName>
    </submittedName>
</protein>
<evidence type="ECO:0000313" key="1">
    <source>
        <dbReference type="EMBL" id="CAJ2631788.1"/>
    </source>
</evidence>